<comment type="caution">
    <text evidence="1">The sequence shown here is derived from an EMBL/GenBank/DDBJ whole genome shotgun (WGS) entry which is preliminary data.</text>
</comment>
<dbReference type="AlphaFoldDB" id="A0A0G0TVX0"/>
<organism evidence="1 2">
    <name type="scientific">Candidatus Curtissbacteria bacterium GW2011_GWA1_40_16</name>
    <dbReference type="NCBI Taxonomy" id="1618405"/>
    <lineage>
        <taxon>Bacteria</taxon>
        <taxon>Candidatus Curtissiibacteriota</taxon>
    </lineage>
</organism>
<dbReference type="Proteomes" id="UP000034531">
    <property type="component" value="Unassembled WGS sequence"/>
</dbReference>
<gene>
    <name evidence="1" type="ORF">UT84_C0002G0071</name>
</gene>
<accession>A0A0G0TVX0</accession>
<name>A0A0G0TVX0_9BACT</name>
<dbReference type="EMBL" id="LBYI01000002">
    <property type="protein sequence ID" value="KKR51210.1"/>
    <property type="molecule type" value="Genomic_DNA"/>
</dbReference>
<sequence>MERDPKLQQFEVRRRGLLFSLSEPTLKADQLISEMIAKANELGCFPIEHFVEPSQLGLKRVEVTAAKALYLGLANGKGHALLIPSEEGGFSIVTTDRKGIYKVERERLRGGNVRTRNRLEYYQFSKRFKPVGTHLEGLDLRLKATKRLGEVMETAVELKSQREKEQGV</sequence>
<protein>
    <submittedName>
        <fullName evidence="1">Uncharacterized protein</fullName>
    </submittedName>
</protein>
<evidence type="ECO:0000313" key="2">
    <source>
        <dbReference type="Proteomes" id="UP000034531"/>
    </source>
</evidence>
<evidence type="ECO:0000313" key="1">
    <source>
        <dbReference type="EMBL" id="KKR51210.1"/>
    </source>
</evidence>
<reference evidence="1 2" key="1">
    <citation type="journal article" date="2015" name="Nature">
        <title>rRNA introns, odd ribosomes, and small enigmatic genomes across a large radiation of phyla.</title>
        <authorList>
            <person name="Brown C.T."/>
            <person name="Hug L.A."/>
            <person name="Thomas B.C."/>
            <person name="Sharon I."/>
            <person name="Castelle C.J."/>
            <person name="Singh A."/>
            <person name="Wilkins M.J."/>
            <person name="Williams K.H."/>
            <person name="Banfield J.F."/>
        </authorList>
    </citation>
    <scope>NUCLEOTIDE SEQUENCE [LARGE SCALE GENOMIC DNA]</scope>
</reference>
<proteinExistence type="predicted"/>